<feature type="region of interest" description="Disordered" evidence="1">
    <location>
        <begin position="91"/>
        <end position="111"/>
    </location>
</feature>
<gene>
    <name evidence="2" type="ORF">NDU88_009163</name>
    <name evidence="3" type="ORF">NDU88_009178</name>
</gene>
<dbReference type="EMBL" id="JANPWB010000009">
    <property type="protein sequence ID" value="KAJ1156444.1"/>
    <property type="molecule type" value="Genomic_DNA"/>
</dbReference>
<keyword evidence="4" id="KW-1185">Reference proteome</keyword>
<evidence type="ECO:0000313" key="3">
    <source>
        <dbReference type="EMBL" id="KAJ1156459.1"/>
    </source>
</evidence>
<reference evidence="2" key="1">
    <citation type="journal article" date="2022" name="bioRxiv">
        <title>Sequencing and chromosome-scale assembly of the giantPleurodeles waltlgenome.</title>
        <authorList>
            <person name="Brown T."/>
            <person name="Elewa A."/>
            <person name="Iarovenko S."/>
            <person name="Subramanian E."/>
            <person name="Araus A.J."/>
            <person name="Petzold A."/>
            <person name="Susuki M."/>
            <person name="Suzuki K.-i.T."/>
            <person name="Hayashi T."/>
            <person name="Toyoda A."/>
            <person name="Oliveira C."/>
            <person name="Osipova E."/>
            <person name="Leigh N.D."/>
            <person name="Simon A."/>
            <person name="Yun M.H."/>
        </authorList>
    </citation>
    <scope>NUCLEOTIDE SEQUENCE</scope>
    <source>
        <strain evidence="2">20211129_DDA</strain>
        <tissue evidence="2">Liver</tissue>
    </source>
</reference>
<sequence length="111" mass="11755">MGFWLPTLLGPRPQQIREEVRRAALQASNVESSPQPLGCGQRPRGACVGEDAAILGAASFSVPLLSGACLVERYGGTPKEGADGRVEELAGTTSMSPIRHHLRGPRLVPKN</sequence>
<proteinExistence type="predicted"/>
<organism evidence="2 4">
    <name type="scientific">Pleurodeles waltl</name>
    <name type="common">Iberian ribbed newt</name>
    <dbReference type="NCBI Taxonomy" id="8319"/>
    <lineage>
        <taxon>Eukaryota</taxon>
        <taxon>Metazoa</taxon>
        <taxon>Chordata</taxon>
        <taxon>Craniata</taxon>
        <taxon>Vertebrata</taxon>
        <taxon>Euteleostomi</taxon>
        <taxon>Amphibia</taxon>
        <taxon>Batrachia</taxon>
        <taxon>Caudata</taxon>
        <taxon>Salamandroidea</taxon>
        <taxon>Salamandridae</taxon>
        <taxon>Pleurodelinae</taxon>
        <taxon>Pleurodeles</taxon>
    </lineage>
</organism>
<evidence type="ECO:0000313" key="4">
    <source>
        <dbReference type="Proteomes" id="UP001066276"/>
    </source>
</evidence>
<name>A0AAV7RVT6_PLEWA</name>
<evidence type="ECO:0000313" key="2">
    <source>
        <dbReference type="EMBL" id="KAJ1156444.1"/>
    </source>
</evidence>
<comment type="caution">
    <text evidence="2">The sequence shown here is derived from an EMBL/GenBank/DDBJ whole genome shotgun (WGS) entry which is preliminary data.</text>
</comment>
<evidence type="ECO:0000256" key="1">
    <source>
        <dbReference type="SAM" id="MobiDB-lite"/>
    </source>
</evidence>
<dbReference type="Proteomes" id="UP001066276">
    <property type="component" value="Chromosome 5"/>
</dbReference>
<protein>
    <submittedName>
        <fullName evidence="2">Uncharacterized protein</fullName>
    </submittedName>
</protein>
<dbReference type="EMBL" id="JANPWB010000009">
    <property type="protein sequence ID" value="KAJ1156459.1"/>
    <property type="molecule type" value="Genomic_DNA"/>
</dbReference>
<dbReference type="AlphaFoldDB" id="A0AAV7RVT6"/>
<accession>A0AAV7RVT6</accession>